<name>A0A9W8NGL6_9PEZI</name>
<dbReference type="InterPro" id="IPR016135">
    <property type="entry name" value="UBQ-conjugating_enzyme/RWD"/>
</dbReference>
<dbReference type="Proteomes" id="UP001148614">
    <property type="component" value="Unassembled WGS sequence"/>
</dbReference>
<dbReference type="EMBL" id="JANPWZ010000599">
    <property type="protein sequence ID" value="KAJ3574605.1"/>
    <property type="molecule type" value="Genomic_DNA"/>
</dbReference>
<dbReference type="GO" id="GO:0005524">
    <property type="term" value="F:ATP binding"/>
    <property type="evidence" value="ECO:0007669"/>
    <property type="project" value="UniProtKB-UniRule"/>
</dbReference>
<dbReference type="FunFam" id="3.10.110.10:FF:000063">
    <property type="entry name" value="CDC34p Ubiquitin-conjugating enzyme (E2)"/>
    <property type="match status" value="1"/>
</dbReference>
<accession>A0A9W8NGL6</accession>
<evidence type="ECO:0000256" key="9">
    <source>
        <dbReference type="SAM" id="MobiDB-lite"/>
    </source>
</evidence>
<evidence type="ECO:0000256" key="3">
    <source>
        <dbReference type="ARBA" id="ARBA00039884"/>
    </source>
</evidence>
<comment type="similarity">
    <text evidence="8">Belongs to the ubiquitin-conjugating enzyme family.</text>
</comment>
<evidence type="ECO:0000256" key="1">
    <source>
        <dbReference type="ARBA" id="ARBA00022679"/>
    </source>
</evidence>
<feature type="compositionally biased region" description="Basic and acidic residues" evidence="9">
    <location>
        <begin position="237"/>
        <end position="246"/>
    </location>
</feature>
<dbReference type="InterPro" id="IPR023313">
    <property type="entry name" value="UBQ-conjugating_AS"/>
</dbReference>
<gene>
    <name evidence="11" type="ORF">NPX13_g4305</name>
</gene>
<dbReference type="InterPro" id="IPR050113">
    <property type="entry name" value="Ub_conjugating_enzyme"/>
</dbReference>
<dbReference type="AlphaFoldDB" id="A0A9W8NGL6"/>
<dbReference type="PROSITE" id="PS00183">
    <property type="entry name" value="UBC_1"/>
    <property type="match status" value="1"/>
</dbReference>
<evidence type="ECO:0000256" key="6">
    <source>
        <dbReference type="ARBA" id="ARBA00042190"/>
    </source>
</evidence>
<feature type="active site" description="Glycyl thioester intermediate" evidence="7">
    <location>
        <position position="169"/>
    </location>
</feature>
<evidence type="ECO:0000256" key="4">
    <source>
        <dbReference type="ARBA" id="ARBA00041569"/>
    </source>
</evidence>
<feature type="region of interest" description="Disordered" evidence="9">
    <location>
        <begin position="237"/>
        <end position="307"/>
    </location>
</feature>
<dbReference type="Gene3D" id="3.10.110.10">
    <property type="entry name" value="Ubiquitin Conjugating Enzyme"/>
    <property type="match status" value="1"/>
</dbReference>
<organism evidence="11 12">
    <name type="scientific">Xylaria arbuscula</name>
    <dbReference type="NCBI Taxonomy" id="114810"/>
    <lineage>
        <taxon>Eukaryota</taxon>
        <taxon>Fungi</taxon>
        <taxon>Dikarya</taxon>
        <taxon>Ascomycota</taxon>
        <taxon>Pezizomycotina</taxon>
        <taxon>Sordariomycetes</taxon>
        <taxon>Xylariomycetidae</taxon>
        <taxon>Xylariales</taxon>
        <taxon>Xylariaceae</taxon>
        <taxon>Xylaria</taxon>
    </lineage>
</organism>
<keyword evidence="1" id="KW-0808">Transferase</keyword>
<dbReference type="VEuPathDB" id="FungiDB:F4678DRAFT_455268"/>
<dbReference type="Pfam" id="PF00179">
    <property type="entry name" value="UQ_con"/>
    <property type="match status" value="1"/>
</dbReference>
<evidence type="ECO:0000256" key="7">
    <source>
        <dbReference type="PROSITE-ProRule" id="PRU10133"/>
    </source>
</evidence>
<keyword evidence="12" id="KW-1185">Reference proteome</keyword>
<keyword evidence="2 8" id="KW-0833">Ubl conjugation pathway</keyword>
<sequence>MPLESNGSDLTALSRLVEACVRPGTRRTQSHATLHRTSVDGLDASLASQEPLPPVYYPLVTTPLPSDYTIVAATLKIMASSRLAGGAKHRLMMEMQDLSKEKWVNIDLVNDNILRWRLGLIVVNPDSAFNGGYFKAEMTFTEEYPYQPPTFRFLVPIYHPNIYPDGKLCISILHTPGEDITSGEQASERWSPLQGVESVLRSVLLLLDDPEINSPANVDAGVMYRDKRDTYNQRAREIVDKSKQDIPEGFEMPTTLEPPPPPKSADDDAAFWDESDEELDFGGSDTGDDETAEFDDDGEEQSDDDDA</sequence>
<proteinExistence type="inferred from homology"/>
<dbReference type="GO" id="GO:0016740">
    <property type="term" value="F:transferase activity"/>
    <property type="evidence" value="ECO:0007669"/>
    <property type="project" value="UniProtKB-KW"/>
</dbReference>
<reference evidence="11" key="1">
    <citation type="submission" date="2022-07" db="EMBL/GenBank/DDBJ databases">
        <title>Genome Sequence of Xylaria arbuscula.</title>
        <authorList>
            <person name="Buettner E."/>
        </authorList>
    </citation>
    <scope>NUCLEOTIDE SEQUENCE</scope>
    <source>
        <strain evidence="11">VT107</strain>
    </source>
</reference>
<feature type="domain" description="UBC core" evidence="10">
    <location>
        <begin position="86"/>
        <end position="244"/>
    </location>
</feature>
<evidence type="ECO:0000256" key="8">
    <source>
        <dbReference type="RuleBase" id="RU362109"/>
    </source>
</evidence>
<dbReference type="PROSITE" id="PS50127">
    <property type="entry name" value="UBC_2"/>
    <property type="match status" value="1"/>
</dbReference>
<evidence type="ECO:0000256" key="5">
    <source>
        <dbReference type="ARBA" id="ARBA00042179"/>
    </source>
</evidence>
<keyword evidence="8" id="KW-0547">Nucleotide-binding</keyword>
<evidence type="ECO:0000313" key="11">
    <source>
        <dbReference type="EMBL" id="KAJ3574605.1"/>
    </source>
</evidence>
<evidence type="ECO:0000256" key="2">
    <source>
        <dbReference type="ARBA" id="ARBA00022786"/>
    </source>
</evidence>
<comment type="caution">
    <text evidence="11">The sequence shown here is derived from an EMBL/GenBank/DDBJ whole genome shotgun (WGS) entry which is preliminary data.</text>
</comment>
<dbReference type="PANTHER" id="PTHR24067">
    <property type="entry name" value="UBIQUITIN-CONJUGATING ENZYME E2"/>
    <property type="match status" value="1"/>
</dbReference>
<dbReference type="SMART" id="SM00212">
    <property type="entry name" value="UBCc"/>
    <property type="match status" value="1"/>
</dbReference>
<dbReference type="SUPFAM" id="SSF54495">
    <property type="entry name" value="UBC-like"/>
    <property type="match status" value="1"/>
</dbReference>
<protein>
    <recommendedName>
        <fullName evidence="3">Ubiquitin-conjugating enzyme E2 2</fullName>
    </recommendedName>
    <alternativeName>
        <fullName evidence="5">E2 ubiquitin-conjugating enzyme 2</fullName>
    </alternativeName>
    <alternativeName>
        <fullName evidence="6">Ubiquitin carrier protein UBC2</fullName>
    </alternativeName>
    <alternativeName>
        <fullName evidence="4">Ubiquitin-protein ligase UBC2</fullName>
    </alternativeName>
</protein>
<dbReference type="InterPro" id="IPR000608">
    <property type="entry name" value="UBC"/>
</dbReference>
<evidence type="ECO:0000259" key="10">
    <source>
        <dbReference type="PROSITE" id="PS50127"/>
    </source>
</evidence>
<keyword evidence="8" id="KW-0067">ATP-binding</keyword>
<feature type="compositionally biased region" description="Acidic residues" evidence="9">
    <location>
        <begin position="267"/>
        <end position="307"/>
    </location>
</feature>
<evidence type="ECO:0000313" key="12">
    <source>
        <dbReference type="Proteomes" id="UP001148614"/>
    </source>
</evidence>